<dbReference type="Pfam" id="PF14417">
    <property type="entry name" value="MEDS"/>
    <property type="match status" value="1"/>
</dbReference>
<dbReference type="RefSeq" id="WP_187223691.1">
    <property type="nucleotide sequence ID" value="NZ_JABVED010000018.1"/>
</dbReference>
<dbReference type="NCBIfam" id="NF041045">
    <property type="entry name" value="RsbA_anti_sig"/>
    <property type="match status" value="1"/>
</dbReference>
<dbReference type="InterPro" id="IPR003594">
    <property type="entry name" value="HATPase_dom"/>
</dbReference>
<accession>A0ABR7LE55</accession>
<dbReference type="SUPFAM" id="SSF55874">
    <property type="entry name" value="ATPase domain of HSP90 chaperone/DNA topoisomerase II/histidine kinase"/>
    <property type="match status" value="1"/>
</dbReference>
<evidence type="ECO:0000259" key="3">
    <source>
        <dbReference type="Pfam" id="PF14417"/>
    </source>
</evidence>
<dbReference type="InterPro" id="IPR036890">
    <property type="entry name" value="HATPase_C_sf"/>
</dbReference>
<dbReference type="Pfam" id="PF13581">
    <property type="entry name" value="HATPase_c_2"/>
    <property type="match status" value="1"/>
</dbReference>
<dbReference type="Proteomes" id="UP000734823">
    <property type="component" value="Unassembled WGS sequence"/>
</dbReference>
<evidence type="ECO:0000259" key="2">
    <source>
        <dbReference type="Pfam" id="PF13581"/>
    </source>
</evidence>
<dbReference type="InterPro" id="IPR025847">
    <property type="entry name" value="MEDS_domain"/>
</dbReference>
<dbReference type="PANTHER" id="PTHR35526">
    <property type="entry name" value="ANTI-SIGMA-F FACTOR RSBW-RELATED"/>
    <property type="match status" value="1"/>
</dbReference>
<dbReference type="CDD" id="cd16936">
    <property type="entry name" value="HATPase_RsbW-like"/>
    <property type="match status" value="1"/>
</dbReference>
<keyword evidence="1" id="KW-0723">Serine/threonine-protein kinase</keyword>
<dbReference type="PANTHER" id="PTHR35526:SF3">
    <property type="entry name" value="ANTI-SIGMA-F FACTOR RSBW"/>
    <property type="match status" value="1"/>
</dbReference>
<evidence type="ECO:0000313" key="5">
    <source>
        <dbReference type="Proteomes" id="UP000734823"/>
    </source>
</evidence>
<dbReference type="EMBL" id="JABVED010000018">
    <property type="protein sequence ID" value="MBC6450592.1"/>
    <property type="molecule type" value="Genomic_DNA"/>
</dbReference>
<reference evidence="4 5" key="1">
    <citation type="submission" date="2020-06" db="EMBL/GenBank/DDBJ databases">
        <title>Actinokineospora xiongansis sp. nov., isolated from soil of Baiyangdian.</title>
        <authorList>
            <person name="Zhang X."/>
        </authorList>
    </citation>
    <scope>NUCLEOTIDE SEQUENCE [LARGE SCALE GENOMIC DNA]</scope>
    <source>
        <strain evidence="4 5">HBU206404</strain>
    </source>
</reference>
<dbReference type="GO" id="GO:0016301">
    <property type="term" value="F:kinase activity"/>
    <property type="evidence" value="ECO:0007669"/>
    <property type="project" value="UniProtKB-KW"/>
</dbReference>
<evidence type="ECO:0000313" key="4">
    <source>
        <dbReference type="EMBL" id="MBC6450592.1"/>
    </source>
</evidence>
<evidence type="ECO:0000256" key="1">
    <source>
        <dbReference type="ARBA" id="ARBA00022527"/>
    </source>
</evidence>
<gene>
    <name evidence="4" type="ORF">GPZ80_25875</name>
</gene>
<feature type="domain" description="MEDS" evidence="3">
    <location>
        <begin position="8"/>
        <end position="132"/>
    </location>
</feature>
<comment type="caution">
    <text evidence="4">The sequence shown here is derived from an EMBL/GenBank/DDBJ whole genome shotgun (WGS) entry which is preliminary data.</text>
</comment>
<name>A0ABR7LE55_9PSEU</name>
<keyword evidence="4" id="KW-0808">Transferase</keyword>
<organism evidence="4 5">
    <name type="scientific">Actinokineospora xionganensis</name>
    <dbReference type="NCBI Taxonomy" id="2684470"/>
    <lineage>
        <taxon>Bacteria</taxon>
        <taxon>Bacillati</taxon>
        <taxon>Actinomycetota</taxon>
        <taxon>Actinomycetes</taxon>
        <taxon>Pseudonocardiales</taxon>
        <taxon>Pseudonocardiaceae</taxon>
        <taxon>Actinokineospora</taxon>
    </lineage>
</organism>
<dbReference type="InterPro" id="IPR050267">
    <property type="entry name" value="Anti-sigma-factor_SerPK"/>
</dbReference>
<feature type="domain" description="Histidine kinase/HSP90-like ATPase" evidence="2">
    <location>
        <begin position="186"/>
        <end position="296"/>
    </location>
</feature>
<dbReference type="InterPro" id="IPR047718">
    <property type="entry name" value="RsbA-like_anti_sig"/>
</dbReference>
<keyword evidence="5" id="KW-1185">Reference proteome</keyword>
<proteinExistence type="predicted"/>
<sequence length="303" mass="32867">MTAPGFAHEALVYRDEAGYLEGTSAFLRAGVAAGEVVFALVRPGAIEALRDALDGDADRVRFLDMTEVGRNPARIIPTLRALIDQAGNRPARAVTEHTWPGRTEEETAETRLHEALVNIAFENTDLRLLCPTHPAFLADAEHSHPVLVEGALRRQSDRFDPKLADTEFAAELPAPETVSDVAHFNLDDLPELRDLVTIRASGFGLPRARALDLTLATNEIVTNSICHGGERGTLRVWDEQDAVVCEVSDGGQITDPLVGRIVPTPSVPGGRGVWLANQLCDLVRIRSTAVGTVVRLHMAKSRV</sequence>
<protein>
    <submittedName>
        <fullName evidence="4">Sensor histidine kinase</fullName>
    </submittedName>
</protein>
<keyword evidence="4" id="KW-0418">Kinase</keyword>
<dbReference type="Gene3D" id="3.30.565.10">
    <property type="entry name" value="Histidine kinase-like ATPase, C-terminal domain"/>
    <property type="match status" value="1"/>
</dbReference>